<reference evidence="10" key="1">
    <citation type="journal article" date="2020" name="Microb. Genom.">
        <title>Genetic diversity of clinical and environmental Mucorales isolates obtained from an investigation of mucormycosis cases among solid organ transplant recipients.</title>
        <authorList>
            <person name="Nguyen M.H."/>
            <person name="Kaul D."/>
            <person name="Muto C."/>
            <person name="Cheng S.J."/>
            <person name="Richter R.A."/>
            <person name="Bruno V.M."/>
            <person name="Liu G."/>
            <person name="Beyhan S."/>
            <person name="Sundermann A.J."/>
            <person name="Mounaud S."/>
            <person name="Pasculle A.W."/>
            <person name="Nierman W.C."/>
            <person name="Driscoll E."/>
            <person name="Cumbie R."/>
            <person name="Clancy C.J."/>
            <person name="Dupont C.L."/>
        </authorList>
    </citation>
    <scope>NUCLEOTIDE SEQUENCE</scope>
    <source>
        <strain evidence="10">GL11</strain>
    </source>
</reference>
<keyword evidence="4" id="KW-0408">Iron</keyword>
<dbReference type="InterPro" id="IPR024775">
    <property type="entry name" value="DinB-like"/>
</dbReference>
<feature type="compositionally biased region" description="Basic residues" evidence="6">
    <location>
        <begin position="943"/>
        <end position="952"/>
    </location>
</feature>
<comment type="caution">
    <text evidence="10">The sequence shown here is derived from an EMBL/GenBank/DDBJ whole genome shotgun (WGS) entry which is preliminary data.</text>
</comment>
<evidence type="ECO:0000256" key="6">
    <source>
        <dbReference type="SAM" id="MobiDB-lite"/>
    </source>
</evidence>
<dbReference type="GO" id="GO:0032259">
    <property type="term" value="P:methylation"/>
    <property type="evidence" value="ECO:0007669"/>
    <property type="project" value="UniProtKB-KW"/>
</dbReference>
<keyword evidence="3" id="KW-0560">Oxidoreductase</keyword>
<organism evidence="10 11">
    <name type="scientific">Rhizopus oryzae</name>
    <name type="common">Mucormycosis agent</name>
    <name type="synonym">Rhizopus arrhizus var. delemar</name>
    <dbReference type="NCBI Taxonomy" id="64495"/>
    <lineage>
        <taxon>Eukaryota</taxon>
        <taxon>Fungi</taxon>
        <taxon>Fungi incertae sedis</taxon>
        <taxon>Mucoromycota</taxon>
        <taxon>Mucoromycotina</taxon>
        <taxon>Mucoromycetes</taxon>
        <taxon>Mucorales</taxon>
        <taxon>Mucorineae</taxon>
        <taxon>Rhizopodaceae</taxon>
        <taxon>Rhizopus</taxon>
    </lineage>
</organism>
<evidence type="ECO:0000313" key="10">
    <source>
        <dbReference type="EMBL" id="KAG1306294.1"/>
    </source>
</evidence>
<dbReference type="InterPro" id="IPR016187">
    <property type="entry name" value="CTDL_fold"/>
</dbReference>
<evidence type="ECO:0000256" key="2">
    <source>
        <dbReference type="ARBA" id="ARBA00022679"/>
    </source>
</evidence>
<dbReference type="Gene3D" id="1.20.120.450">
    <property type="entry name" value="dinb family like domain"/>
    <property type="match status" value="1"/>
</dbReference>
<gene>
    <name evidence="10" type="ORF">G6F64_007707</name>
</gene>
<comment type="pathway">
    <text evidence="5">Amino-acid biosynthesis; ergothioneine biosynthesis.</text>
</comment>
<dbReference type="AlphaFoldDB" id="A0A9P6X6E7"/>
<dbReference type="InterPro" id="IPR019257">
    <property type="entry name" value="MeTrfase_dom"/>
</dbReference>
<evidence type="ECO:0008006" key="12">
    <source>
        <dbReference type="Google" id="ProtNLM"/>
    </source>
</evidence>
<dbReference type="PANTHER" id="PTHR43397:SF1">
    <property type="entry name" value="ERGOTHIONEINE BIOSYNTHESIS PROTEIN 1"/>
    <property type="match status" value="1"/>
</dbReference>
<dbReference type="SUPFAM" id="SSF56436">
    <property type="entry name" value="C-type lectin-like"/>
    <property type="match status" value="1"/>
</dbReference>
<dbReference type="Gene3D" id="3.90.1580.10">
    <property type="entry name" value="paralog of FGE (formylglycine-generating enzyme)"/>
    <property type="match status" value="1"/>
</dbReference>
<evidence type="ECO:0000256" key="3">
    <source>
        <dbReference type="ARBA" id="ARBA00023002"/>
    </source>
</evidence>
<keyword evidence="11" id="KW-1185">Reference proteome</keyword>
<keyword evidence="2" id="KW-0808">Transferase</keyword>
<evidence type="ECO:0000259" key="7">
    <source>
        <dbReference type="Pfam" id="PF03781"/>
    </source>
</evidence>
<feature type="domain" description="Histidine-specific methyltransferase SAM-dependent" evidence="8">
    <location>
        <begin position="59"/>
        <end position="367"/>
    </location>
</feature>
<dbReference type="InterPro" id="IPR017805">
    <property type="entry name" value="SAM_MeTrfase_EasF-type_put"/>
</dbReference>
<dbReference type="InterPro" id="IPR042095">
    <property type="entry name" value="SUMF_sf"/>
</dbReference>
<evidence type="ECO:0000259" key="9">
    <source>
        <dbReference type="Pfam" id="PF12867"/>
    </source>
</evidence>
<evidence type="ECO:0000313" key="11">
    <source>
        <dbReference type="Proteomes" id="UP000716291"/>
    </source>
</evidence>
<dbReference type="InterPro" id="IPR029063">
    <property type="entry name" value="SAM-dependent_MTases_sf"/>
</dbReference>
<proteinExistence type="predicted"/>
<dbReference type="InterPro" id="IPR051128">
    <property type="entry name" value="EgtD_Methyltrsf_superfamily"/>
</dbReference>
<accession>A0A9P6X6E7</accession>
<evidence type="ECO:0000259" key="8">
    <source>
        <dbReference type="Pfam" id="PF10017"/>
    </source>
</evidence>
<sequence>MSYRAPSPPSTGYSIIDIRTSSSSDAKGNDKLKVSRPPSPPHSSDTSEDAFNDSDLAGTILNSLDKPVNQKTIPTYILYDKRGLQLFDQITYLDDEYYLTKAELDILERKSDEFAERLQDGSVLFELGAGALRKTQVILHAIEKKGIRVTYYALDLDQHELDRSLASLGDFQYVQLFGLLGTYDQGIPWISQKFTSKGIQKNFLWLGSSVGNQTRCQSAAFLKRLQRMCAEPGDLFVIGFDKRNDPGKIKRAYDDSQGITREFIMNGLDHVNLIMGQEKFIDRNEFAYDSAYQVKQGRHVAHYRALVDTAVCHDGREIKIQKGELIHVEHSHKYSMSEIDSILGAAGLDMVDCWTDTEDQYRLVLAESRPFKFSRNMSIIRETLFPPNVTDDKESINCFHCNNSEELAFNEPEIEDLYLSLSGSKIWPNESLPTAHEWKELWDSWDLVTQHMLNHRTMLFEKPIALRHPFIFYLGHIPGFLDIQLSRHQVDKELGETGLTKPECFADIFERGIDPDMEDPTQCHPHSEVPTEDDKWPSIESIMTYQKDVRERLMRLLNHWESEALAAQSTSWIDSKPERRRSARIVWMCFEHEAMHLETLLYMLMQSPNILPPEGVSLPSWKLLSKQEKNTAPLSDAPTLNIPAADAVRLGCDDSEAADIDQSSEKIQVFGWDNESPQRIIENVSSFEIQTRQVTNGEYLAYLQRANLSTIPASWLKKDGQIYVRTVFGPCPMSVAQNWPVQVSYNEANGYAKAKQARLPTEVEMVRFRQFACSHNLPKKVPNIGFKDWTPTAVNNKEVQFLGDNWEWTETIWDKYEGFQASTIYPGYSADFFDGKHRVVLGGSWATHPRISERTTFRNCILFAVQNEYVFAETDKNVFDDEDNEVATFDMEVDDEPHTLENLTTNDTYLDLKPLASVLKKEKMNDEFDEKAPTSTDNEEKNKRKHINYQSN</sequence>
<evidence type="ECO:0000256" key="5">
    <source>
        <dbReference type="ARBA" id="ARBA00037882"/>
    </source>
</evidence>
<dbReference type="Pfam" id="PF03781">
    <property type="entry name" value="FGE-sulfatase"/>
    <property type="match status" value="2"/>
</dbReference>
<dbReference type="InterPro" id="IPR005532">
    <property type="entry name" value="SUMF_dom"/>
</dbReference>
<evidence type="ECO:0000256" key="1">
    <source>
        <dbReference type="ARBA" id="ARBA00022603"/>
    </source>
</evidence>
<keyword evidence="1" id="KW-0489">Methyltransferase</keyword>
<feature type="compositionally biased region" description="Basic and acidic residues" evidence="6">
    <location>
        <begin position="923"/>
        <end position="942"/>
    </location>
</feature>
<feature type="region of interest" description="Disordered" evidence="6">
    <location>
        <begin position="923"/>
        <end position="952"/>
    </location>
</feature>
<dbReference type="Gene3D" id="3.40.50.150">
    <property type="entry name" value="Vaccinia Virus protein VP39"/>
    <property type="match status" value="1"/>
</dbReference>
<protein>
    <recommendedName>
        <fullName evidence="12">Histidine-specific methyltransferase SAM-dependent domain-containing protein</fullName>
    </recommendedName>
</protein>
<dbReference type="PANTHER" id="PTHR43397">
    <property type="entry name" value="ERGOTHIONEINE BIOSYNTHESIS PROTEIN 1"/>
    <property type="match status" value="1"/>
</dbReference>
<evidence type="ECO:0000256" key="4">
    <source>
        <dbReference type="ARBA" id="ARBA00023004"/>
    </source>
</evidence>
<dbReference type="Pfam" id="PF10017">
    <property type="entry name" value="Methyltransf_33"/>
    <property type="match status" value="1"/>
</dbReference>
<feature type="region of interest" description="Disordered" evidence="6">
    <location>
        <begin position="1"/>
        <end position="51"/>
    </location>
</feature>
<dbReference type="Pfam" id="PF12867">
    <property type="entry name" value="DinB_2"/>
    <property type="match status" value="1"/>
</dbReference>
<feature type="domain" description="Sulfatase-modifying factor enzyme-like" evidence="7">
    <location>
        <begin position="670"/>
        <end position="765"/>
    </location>
</feature>
<dbReference type="NCBIfam" id="TIGR03439">
    <property type="entry name" value="methyl_EasF"/>
    <property type="match status" value="1"/>
</dbReference>
<dbReference type="EMBL" id="JAANQT010001164">
    <property type="protein sequence ID" value="KAG1306294.1"/>
    <property type="molecule type" value="Genomic_DNA"/>
</dbReference>
<feature type="domain" description="Sulfatase-modifying factor enzyme-like" evidence="7">
    <location>
        <begin position="800"/>
        <end position="860"/>
    </location>
</feature>
<feature type="domain" description="DinB-like" evidence="9">
    <location>
        <begin position="459"/>
        <end position="600"/>
    </location>
</feature>
<name>A0A9P6X6E7_RHIOR</name>
<feature type="compositionally biased region" description="Low complexity" evidence="6">
    <location>
        <begin position="14"/>
        <end position="25"/>
    </location>
</feature>
<dbReference type="InterPro" id="IPR034660">
    <property type="entry name" value="DinB/YfiT-like"/>
</dbReference>
<dbReference type="GO" id="GO:0008168">
    <property type="term" value="F:methyltransferase activity"/>
    <property type="evidence" value="ECO:0007669"/>
    <property type="project" value="UniProtKB-KW"/>
</dbReference>
<dbReference type="Proteomes" id="UP000716291">
    <property type="component" value="Unassembled WGS sequence"/>
</dbReference>